<accession>A0A516R9G6</accession>
<dbReference type="EMBL" id="CP040916">
    <property type="protein sequence ID" value="QDQ12295.1"/>
    <property type="molecule type" value="Genomic_DNA"/>
</dbReference>
<reference evidence="1 2" key="1">
    <citation type="journal article" date="2019" name="J. Ind. Microbiol. Biotechnol.">
        <title>The complete genomic sequence of Streptomyces spectabilis NRRL-2792 and identification of secondary metabolite biosynthetic gene clusters.</title>
        <authorList>
            <person name="Sinha A."/>
            <person name="Phillips-Salemka S."/>
            <person name="Niraula T.A."/>
            <person name="Short K.A."/>
            <person name="Niraula N.P."/>
        </authorList>
    </citation>
    <scope>NUCLEOTIDE SEQUENCE [LARGE SCALE GENOMIC DNA]</scope>
    <source>
        <strain evidence="1 2">NRRL 2792</strain>
    </source>
</reference>
<evidence type="ECO:0008006" key="3">
    <source>
        <dbReference type="Google" id="ProtNLM"/>
    </source>
</evidence>
<dbReference type="CDD" id="cd00298">
    <property type="entry name" value="ACD_sHsps_p23-like"/>
    <property type="match status" value="1"/>
</dbReference>
<evidence type="ECO:0000313" key="1">
    <source>
        <dbReference type="EMBL" id="QDQ12295.1"/>
    </source>
</evidence>
<proteinExistence type="predicted"/>
<dbReference type="Proteomes" id="UP000316806">
    <property type="component" value="Chromosome"/>
</dbReference>
<sequence length="280" mass="28794">MPTFDTPEPLSALVEFDMGTARFTATKRLDTVVTVTPTDDRESADVKAAEQVEISCVDGRLVVKGPKQRSVFGKSGSVEVSVELPSGSDVRGVTAAGAFWTQGRLGDCRFESSAGDIHVAETGAAFLKTGFGAVRLQRATGDVVVEAAGQVDLGDITGTATVRNHKNDTSIGEITGDLRATTANGNIYVGIAHAAVDAKADNGSIKLGDVARGRVTMEAAIGDLEVGIRDSSVAWLEANSQFGAVRNALGSAAGPAPGAETVEISARTGYGDIVVRAASV</sequence>
<evidence type="ECO:0000313" key="2">
    <source>
        <dbReference type="Proteomes" id="UP000316806"/>
    </source>
</evidence>
<name>A0A516R9G6_STRST</name>
<protein>
    <recommendedName>
        <fullName evidence="3">Adhesin domain-containing protein</fullName>
    </recommendedName>
</protein>
<dbReference type="AlphaFoldDB" id="A0A516R9G6"/>
<gene>
    <name evidence="1" type="ORF">FH965_18330</name>
</gene>
<dbReference type="RefSeq" id="WP_144004154.1">
    <property type="nucleotide sequence ID" value="NZ_CP040916.1"/>
</dbReference>
<organism evidence="1 2">
    <name type="scientific">Streptomyces spectabilis</name>
    <dbReference type="NCBI Taxonomy" id="68270"/>
    <lineage>
        <taxon>Bacteria</taxon>
        <taxon>Bacillati</taxon>
        <taxon>Actinomycetota</taxon>
        <taxon>Actinomycetes</taxon>
        <taxon>Kitasatosporales</taxon>
        <taxon>Streptomycetaceae</taxon>
        <taxon>Streptomyces</taxon>
    </lineage>
</organism>